<dbReference type="AlphaFoldDB" id="A0AAN8FXX5"/>
<organism evidence="1 2">
    <name type="scientific">Trichostrongylus colubriformis</name>
    <name type="common">Black scour worm</name>
    <dbReference type="NCBI Taxonomy" id="6319"/>
    <lineage>
        <taxon>Eukaryota</taxon>
        <taxon>Metazoa</taxon>
        <taxon>Ecdysozoa</taxon>
        <taxon>Nematoda</taxon>
        <taxon>Chromadorea</taxon>
        <taxon>Rhabditida</taxon>
        <taxon>Rhabditina</taxon>
        <taxon>Rhabditomorpha</taxon>
        <taxon>Strongyloidea</taxon>
        <taxon>Trichostrongylidae</taxon>
        <taxon>Trichostrongylus</taxon>
    </lineage>
</organism>
<keyword evidence="2" id="KW-1185">Reference proteome</keyword>
<dbReference type="EMBL" id="WIXE01004523">
    <property type="protein sequence ID" value="KAK5982955.1"/>
    <property type="molecule type" value="Genomic_DNA"/>
</dbReference>
<gene>
    <name evidence="1" type="ORF">GCK32_020625</name>
</gene>
<accession>A0AAN8FXX5</accession>
<comment type="caution">
    <text evidence="1">The sequence shown here is derived from an EMBL/GenBank/DDBJ whole genome shotgun (WGS) entry which is preliminary data.</text>
</comment>
<evidence type="ECO:0000313" key="1">
    <source>
        <dbReference type="EMBL" id="KAK5982955.1"/>
    </source>
</evidence>
<sequence length="128" mass="14658">MMLTDDSTNYHWAGDTKDFDCIQQMFRRIVDVPVSYGTSFPFLNRRSFTLRLSSYVYPLEDVVYLWANSPPLVEPVEVSSDLNSGPFTLEEANAGDCIGNYSVGEWSFSRQFRPVSFFVVTPSFQERA</sequence>
<proteinExistence type="predicted"/>
<dbReference type="Proteomes" id="UP001331761">
    <property type="component" value="Unassembled WGS sequence"/>
</dbReference>
<protein>
    <submittedName>
        <fullName evidence="1">Uncharacterized protein</fullName>
    </submittedName>
</protein>
<name>A0AAN8FXX5_TRICO</name>
<reference evidence="1 2" key="1">
    <citation type="submission" date="2019-10" db="EMBL/GenBank/DDBJ databases">
        <title>Assembly and Annotation for the nematode Trichostrongylus colubriformis.</title>
        <authorList>
            <person name="Martin J."/>
        </authorList>
    </citation>
    <scope>NUCLEOTIDE SEQUENCE [LARGE SCALE GENOMIC DNA]</scope>
    <source>
        <strain evidence="1">G859</strain>
        <tissue evidence="1">Whole worm</tissue>
    </source>
</reference>
<evidence type="ECO:0000313" key="2">
    <source>
        <dbReference type="Proteomes" id="UP001331761"/>
    </source>
</evidence>